<keyword evidence="3 5" id="KW-0808">Transferase</keyword>
<comment type="caution">
    <text evidence="5">The sequence shown here is derived from an EMBL/GenBank/DDBJ whole genome shotgun (WGS) entry which is preliminary data.</text>
</comment>
<gene>
    <name evidence="5" type="ORF">ACFPOD_04030</name>
</gene>
<dbReference type="InterPro" id="IPR001173">
    <property type="entry name" value="Glyco_trans_2-like"/>
</dbReference>
<dbReference type="GO" id="GO:0016757">
    <property type="term" value="F:glycosyltransferase activity"/>
    <property type="evidence" value="ECO:0007669"/>
    <property type="project" value="UniProtKB-KW"/>
</dbReference>
<dbReference type="EMBL" id="JBHSNB010000001">
    <property type="protein sequence ID" value="MFC5584268.1"/>
    <property type="molecule type" value="Genomic_DNA"/>
</dbReference>
<evidence type="ECO:0000259" key="4">
    <source>
        <dbReference type="Pfam" id="PF00535"/>
    </source>
</evidence>
<accession>A0ABW0T513</accession>
<dbReference type="EC" id="2.4.-.-" evidence="5"/>
<feature type="domain" description="Glycosyltransferase 2-like" evidence="4">
    <location>
        <begin position="18"/>
        <end position="147"/>
    </location>
</feature>
<sequence>MTGVETDTDRRIARGVAVVVVTYRRPAMLAQLLESVAGSTLLPEHLVIIDNASGDETPAVVEAARAALGPVELDYRLLERNLGGAGGFHEGVRLAHAAGAEWMWLMDDDVALAPSGLETLLAHAGRYRCLMGERENSDGRPFFFQNVFFPALGVALPRPGNLFRRADVWHTNLATFEGLFVHRSVVDAIGFPDPRFFITWDDLAYGWLASHVTDVVCVKGVVLQRLRHQRQISLGVRHLAEASDLSRFYMMRNRGLLVHYLRARGRYRPIPFAFGTALVALKEVLRLVAVERRLKGMGSITRGMREARRIARDDAWSGLPEVPPADRP</sequence>
<dbReference type="Pfam" id="PF00535">
    <property type="entry name" value="Glycos_transf_2"/>
    <property type="match status" value="1"/>
</dbReference>
<proteinExistence type="inferred from homology"/>
<dbReference type="SUPFAM" id="SSF53448">
    <property type="entry name" value="Nucleotide-diphospho-sugar transferases"/>
    <property type="match status" value="1"/>
</dbReference>
<dbReference type="PANTHER" id="PTHR43179">
    <property type="entry name" value="RHAMNOSYLTRANSFERASE WBBL"/>
    <property type="match status" value="1"/>
</dbReference>
<dbReference type="RefSeq" id="WP_223019923.1">
    <property type="nucleotide sequence ID" value="NZ_CP078143.1"/>
</dbReference>
<evidence type="ECO:0000256" key="3">
    <source>
        <dbReference type="ARBA" id="ARBA00022679"/>
    </source>
</evidence>
<keyword evidence="6" id="KW-1185">Reference proteome</keyword>
<evidence type="ECO:0000256" key="2">
    <source>
        <dbReference type="ARBA" id="ARBA00022676"/>
    </source>
</evidence>
<comment type="similarity">
    <text evidence="1">Belongs to the glycosyltransferase 2 family.</text>
</comment>
<evidence type="ECO:0000256" key="1">
    <source>
        <dbReference type="ARBA" id="ARBA00006739"/>
    </source>
</evidence>
<protein>
    <submittedName>
        <fullName evidence="5">Glycosyltransferase</fullName>
        <ecNumber evidence="5">2.4.-.-</ecNumber>
    </submittedName>
</protein>
<dbReference type="PANTHER" id="PTHR43179:SF12">
    <property type="entry name" value="GALACTOFURANOSYLTRANSFERASE GLFT2"/>
    <property type="match status" value="1"/>
</dbReference>
<dbReference type="Gene3D" id="3.90.550.10">
    <property type="entry name" value="Spore Coat Polysaccharide Biosynthesis Protein SpsA, Chain A"/>
    <property type="match status" value="1"/>
</dbReference>
<evidence type="ECO:0000313" key="5">
    <source>
        <dbReference type="EMBL" id="MFC5584268.1"/>
    </source>
</evidence>
<dbReference type="Proteomes" id="UP001596107">
    <property type="component" value="Unassembled WGS sequence"/>
</dbReference>
<evidence type="ECO:0000313" key="6">
    <source>
        <dbReference type="Proteomes" id="UP001596107"/>
    </source>
</evidence>
<keyword evidence="2 5" id="KW-0328">Glycosyltransferase</keyword>
<reference evidence="6" key="1">
    <citation type="journal article" date="2019" name="Int. J. Syst. Evol. Microbiol.">
        <title>The Global Catalogue of Microorganisms (GCM) 10K type strain sequencing project: providing services to taxonomists for standard genome sequencing and annotation.</title>
        <authorList>
            <consortium name="The Broad Institute Genomics Platform"/>
            <consortium name="The Broad Institute Genome Sequencing Center for Infectious Disease"/>
            <person name="Wu L."/>
            <person name="Ma J."/>
        </authorList>
    </citation>
    <scope>NUCLEOTIDE SEQUENCE [LARGE SCALE GENOMIC DNA]</scope>
    <source>
        <strain evidence="6">JCM 3366</strain>
    </source>
</reference>
<dbReference type="InterPro" id="IPR029044">
    <property type="entry name" value="Nucleotide-diphossugar_trans"/>
</dbReference>
<name>A0ABW0T513_9HYPH</name>
<organism evidence="5 6">
    <name type="scientific">Nitratireductor kimnyeongensis</name>
    <dbReference type="NCBI Taxonomy" id="430679"/>
    <lineage>
        <taxon>Bacteria</taxon>
        <taxon>Pseudomonadati</taxon>
        <taxon>Pseudomonadota</taxon>
        <taxon>Alphaproteobacteria</taxon>
        <taxon>Hyphomicrobiales</taxon>
        <taxon>Phyllobacteriaceae</taxon>
        <taxon>Nitratireductor</taxon>
    </lineage>
</organism>